<proteinExistence type="predicted"/>
<dbReference type="AlphaFoldDB" id="A0A516GQ35"/>
<dbReference type="EMBL" id="CP041637">
    <property type="protein sequence ID" value="QDO93645.1"/>
    <property type="molecule type" value="Genomic_DNA"/>
</dbReference>
<dbReference type="RefSeq" id="WP_143380547.1">
    <property type="nucleotide sequence ID" value="NZ_CP041637.1"/>
</dbReference>
<reference evidence="1 2" key="1">
    <citation type="submission" date="2019-07" db="EMBL/GenBank/DDBJ databases">
        <title>Genome sequencing for Formosa sp. PS13.</title>
        <authorList>
            <person name="Park S.-J."/>
        </authorList>
    </citation>
    <scope>NUCLEOTIDE SEQUENCE [LARGE SCALE GENOMIC DNA]</scope>
    <source>
        <strain evidence="1 2">PS13</strain>
    </source>
</reference>
<evidence type="ECO:0000313" key="1">
    <source>
        <dbReference type="EMBL" id="QDO93645.1"/>
    </source>
</evidence>
<dbReference type="OrthoDB" id="1191002at2"/>
<sequence length="158" mass="17915">MKHFVFILALLLICACDDLKVKKTSTEAILNEELKSFKWNEVDEYPTFITCETSGTQQDRKLCFEQTLAAVILKRMQAERIIVNKDVLDTVLIKFKISDEGHLSLLNFKVDSLTQAEIPNIKFLITSSLDSLPSIEPAIKRGQKVNSEFTLPIIIKAN</sequence>
<evidence type="ECO:0000313" key="2">
    <source>
        <dbReference type="Proteomes" id="UP000319209"/>
    </source>
</evidence>
<gene>
    <name evidence="1" type="ORF">FNB79_06535</name>
</gene>
<organism evidence="1 2">
    <name type="scientific">Formosa sediminum</name>
    <dbReference type="NCBI Taxonomy" id="2594004"/>
    <lineage>
        <taxon>Bacteria</taxon>
        <taxon>Pseudomonadati</taxon>
        <taxon>Bacteroidota</taxon>
        <taxon>Flavobacteriia</taxon>
        <taxon>Flavobacteriales</taxon>
        <taxon>Flavobacteriaceae</taxon>
        <taxon>Formosa</taxon>
    </lineage>
</organism>
<dbReference type="KEGG" id="fop:FNB79_06535"/>
<dbReference type="Proteomes" id="UP000319209">
    <property type="component" value="Chromosome"/>
</dbReference>
<dbReference type="PROSITE" id="PS51257">
    <property type="entry name" value="PROKAR_LIPOPROTEIN"/>
    <property type="match status" value="1"/>
</dbReference>
<name>A0A516GQ35_9FLAO</name>
<keyword evidence="2" id="KW-1185">Reference proteome</keyword>
<accession>A0A516GQ35</accession>
<protein>
    <submittedName>
        <fullName evidence="1">Uncharacterized protein</fullName>
    </submittedName>
</protein>